<feature type="compositionally biased region" description="Low complexity" evidence="1">
    <location>
        <begin position="386"/>
        <end position="399"/>
    </location>
</feature>
<organism evidence="4 5">
    <name type="scientific">Rhodotorula diobovata</name>
    <dbReference type="NCBI Taxonomy" id="5288"/>
    <lineage>
        <taxon>Eukaryota</taxon>
        <taxon>Fungi</taxon>
        <taxon>Dikarya</taxon>
        <taxon>Basidiomycota</taxon>
        <taxon>Pucciniomycotina</taxon>
        <taxon>Microbotryomycetes</taxon>
        <taxon>Sporidiobolales</taxon>
        <taxon>Sporidiobolaceae</taxon>
        <taxon>Rhodotorula</taxon>
    </lineage>
</organism>
<evidence type="ECO:0000259" key="3">
    <source>
        <dbReference type="Pfam" id="PF20152"/>
    </source>
</evidence>
<feature type="transmembrane region" description="Helical" evidence="2">
    <location>
        <begin position="39"/>
        <end position="59"/>
    </location>
</feature>
<gene>
    <name evidence="4" type="ORF">DMC30DRAFT_83210</name>
</gene>
<keyword evidence="2" id="KW-1133">Transmembrane helix</keyword>
<accession>A0A5C5FNW6</accession>
<dbReference type="OrthoDB" id="2535531at2759"/>
<keyword evidence="5" id="KW-1185">Reference proteome</keyword>
<feature type="region of interest" description="Disordered" evidence="1">
    <location>
        <begin position="301"/>
        <end position="356"/>
    </location>
</feature>
<dbReference type="AlphaFoldDB" id="A0A5C5FNW6"/>
<comment type="caution">
    <text evidence="4">The sequence shown here is derived from an EMBL/GenBank/DDBJ whole genome shotgun (WGS) entry which is preliminary data.</text>
</comment>
<evidence type="ECO:0000256" key="2">
    <source>
        <dbReference type="SAM" id="Phobius"/>
    </source>
</evidence>
<evidence type="ECO:0000313" key="4">
    <source>
        <dbReference type="EMBL" id="TNY17936.1"/>
    </source>
</evidence>
<reference evidence="4 5" key="1">
    <citation type="submission" date="2019-03" db="EMBL/GenBank/DDBJ databases">
        <title>Rhodosporidium diobovatum UCD-FST 08-225 genome sequencing, assembly, and annotation.</title>
        <authorList>
            <person name="Fakankun I.U."/>
            <person name="Fristensky B."/>
            <person name="Levin D.B."/>
        </authorList>
    </citation>
    <scope>NUCLEOTIDE SEQUENCE [LARGE SCALE GENOMIC DNA]</scope>
    <source>
        <strain evidence="4 5">UCD-FST 08-225</strain>
    </source>
</reference>
<evidence type="ECO:0000256" key="1">
    <source>
        <dbReference type="SAM" id="MobiDB-lite"/>
    </source>
</evidence>
<dbReference type="PANTHER" id="PTHR40465:SF1">
    <property type="entry name" value="DUF6534 DOMAIN-CONTAINING PROTEIN"/>
    <property type="match status" value="1"/>
</dbReference>
<evidence type="ECO:0000313" key="5">
    <source>
        <dbReference type="Proteomes" id="UP000311382"/>
    </source>
</evidence>
<dbReference type="PANTHER" id="PTHR40465">
    <property type="entry name" value="CHROMOSOME 1, WHOLE GENOME SHOTGUN SEQUENCE"/>
    <property type="match status" value="1"/>
</dbReference>
<protein>
    <recommendedName>
        <fullName evidence="3">DUF6534 domain-containing protein</fullName>
    </recommendedName>
</protein>
<name>A0A5C5FNW6_9BASI</name>
<dbReference type="InterPro" id="IPR045339">
    <property type="entry name" value="DUF6534"/>
</dbReference>
<dbReference type="Pfam" id="PF20152">
    <property type="entry name" value="DUF6534"/>
    <property type="match status" value="1"/>
</dbReference>
<feature type="compositionally biased region" description="Gly residues" evidence="1">
    <location>
        <begin position="330"/>
        <end position="351"/>
    </location>
</feature>
<dbReference type="EMBL" id="SOZI01000166">
    <property type="protein sequence ID" value="TNY17936.1"/>
    <property type="molecule type" value="Genomic_DNA"/>
</dbReference>
<feature type="transmembrane region" description="Helical" evidence="2">
    <location>
        <begin position="116"/>
        <end position="134"/>
    </location>
</feature>
<feature type="transmembrane region" description="Helical" evidence="2">
    <location>
        <begin position="71"/>
        <end position="96"/>
    </location>
</feature>
<sequence length="468" mass="48822">MSSSRLEPGEEWQFDTLTNQTLASQTYATSILLPCALGWVFQVAITGVAVAMFVGYLRTEMYERDSGARKALVWTVVAVAVAQAGMNVASICYWMVQQDRSAAALLHPTPLDAIQTLSIAINAPLVQGFLAMRAARLVTLRWAKRLILACFAILIVLEFGALIFSTVLGILFHMNRLSSGLLHAARYGLIPGVWLVLAAVTDVAISVLLVLVLRRRIAGFNASTDGRLRALSRLAVQSASYTALVAFLGFIFTFATPFNNLLWSSAPYASWWLLSACYALALLTTLSSRALILRKNSAPPPASLPGPLSMSEQQQSPRTAGMPGRRASGKGRGVGLASGGAGSRSGSGSGSAAGTSRTVGERILGLGLGGGGGGGAGAARYGTPRSSSAGTASASASASKQGSPLPPHVGGAGVTHSGIQVDQEVSVHVDDEDEDIDDALVGLGFEAEPRRASALRAPRRQSVEASPC</sequence>
<keyword evidence="2" id="KW-0472">Membrane</keyword>
<feature type="transmembrane region" description="Helical" evidence="2">
    <location>
        <begin position="146"/>
        <end position="172"/>
    </location>
</feature>
<feature type="domain" description="DUF6534" evidence="3">
    <location>
        <begin position="198"/>
        <end position="290"/>
    </location>
</feature>
<feature type="transmembrane region" description="Helical" evidence="2">
    <location>
        <begin position="192"/>
        <end position="213"/>
    </location>
</feature>
<feature type="region of interest" description="Disordered" evidence="1">
    <location>
        <begin position="448"/>
        <end position="468"/>
    </location>
</feature>
<feature type="transmembrane region" description="Helical" evidence="2">
    <location>
        <begin position="234"/>
        <end position="256"/>
    </location>
</feature>
<feature type="region of interest" description="Disordered" evidence="1">
    <location>
        <begin position="374"/>
        <end position="416"/>
    </location>
</feature>
<keyword evidence="2" id="KW-0812">Transmembrane</keyword>
<proteinExistence type="predicted"/>
<dbReference type="Proteomes" id="UP000311382">
    <property type="component" value="Unassembled WGS sequence"/>
</dbReference>
<feature type="transmembrane region" description="Helical" evidence="2">
    <location>
        <begin position="268"/>
        <end position="286"/>
    </location>
</feature>